<organism evidence="3 4">
    <name type="scientific">Mycena pura</name>
    <dbReference type="NCBI Taxonomy" id="153505"/>
    <lineage>
        <taxon>Eukaryota</taxon>
        <taxon>Fungi</taxon>
        <taxon>Dikarya</taxon>
        <taxon>Basidiomycota</taxon>
        <taxon>Agaricomycotina</taxon>
        <taxon>Agaricomycetes</taxon>
        <taxon>Agaricomycetidae</taxon>
        <taxon>Agaricales</taxon>
        <taxon>Marasmiineae</taxon>
        <taxon>Mycenaceae</taxon>
        <taxon>Mycena</taxon>
    </lineage>
</organism>
<feature type="coiled-coil region" evidence="1">
    <location>
        <begin position="539"/>
        <end position="569"/>
    </location>
</feature>
<dbReference type="AlphaFoldDB" id="A0AAD6VLS6"/>
<evidence type="ECO:0000256" key="1">
    <source>
        <dbReference type="SAM" id="Coils"/>
    </source>
</evidence>
<feature type="region of interest" description="Disordered" evidence="2">
    <location>
        <begin position="471"/>
        <end position="533"/>
    </location>
</feature>
<feature type="region of interest" description="Disordered" evidence="2">
    <location>
        <begin position="51"/>
        <end position="121"/>
    </location>
</feature>
<keyword evidence="1" id="KW-0175">Coiled coil</keyword>
<accession>A0AAD6VLS6</accession>
<feature type="compositionally biased region" description="Basic residues" evidence="2">
    <location>
        <begin position="330"/>
        <end position="342"/>
    </location>
</feature>
<feature type="compositionally biased region" description="Low complexity" evidence="2">
    <location>
        <begin position="300"/>
        <end position="318"/>
    </location>
</feature>
<gene>
    <name evidence="3" type="ORF">GGX14DRAFT_543007</name>
</gene>
<feature type="region of interest" description="Disordered" evidence="2">
    <location>
        <begin position="376"/>
        <end position="406"/>
    </location>
</feature>
<dbReference type="Proteomes" id="UP001219525">
    <property type="component" value="Unassembled WGS sequence"/>
</dbReference>
<dbReference type="EMBL" id="JARJCW010000028">
    <property type="protein sequence ID" value="KAJ7210520.1"/>
    <property type="molecule type" value="Genomic_DNA"/>
</dbReference>
<comment type="caution">
    <text evidence="3">The sequence shown here is derived from an EMBL/GenBank/DDBJ whole genome shotgun (WGS) entry which is preliminary data.</text>
</comment>
<protein>
    <submittedName>
        <fullName evidence="3">Uncharacterized protein</fullName>
    </submittedName>
</protein>
<feature type="compositionally biased region" description="Basic residues" evidence="2">
    <location>
        <begin position="477"/>
        <end position="491"/>
    </location>
</feature>
<feature type="compositionally biased region" description="Polar residues" evidence="2">
    <location>
        <begin position="750"/>
        <end position="769"/>
    </location>
</feature>
<feature type="region of interest" description="Disordered" evidence="2">
    <location>
        <begin position="710"/>
        <end position="832"/>
    </location>
</feature>
<evidence type="ECO:0000313" key="3">
    <source>
        <dbReference type="EMBL" id="KAJ7210520.1"/>
    </source>
</evidence>
<proteinExistence type="predicted"/>
<feature type="region of interest" description="Disordered" evidence="2">
    <location>
        <begin position="294"/>
        <end position="350"/>
    </location>
</feature>
<feature type="compositionally biased region" description="Basic and acidic residues" evidence="2">
    <location>
        <begin position="522"/>
        <end position="533"/>
    </location>
</feature>
<keyword evidence="4" id="KW-1185">Reference proteome</keyword>
<feature type="compositionally biased region" description="Acidic residues" evidence="2">
    <location>
        <begin position="396"/>
        <end position="405"/>
    </location>
</feature>
<evidence type="ECO:0000256" key="2">
    <source>
        <dbReference type="SAM" id="MobiDB-lite"/>
    </source>
</evidence>
<name>A0AAD6VLS6_9AGAR</name>
<evidence type="ECO:0000313" key="4">
    <source>
        <dbReference type="Proteomes" id="UP001219525"/>
    </source>
</evidence>
<feature type="compositionally biased region" description="Basic and acidic residues" evidence="2">
    <location>
        <begin position="791"/>
        <end position="803"/>
    </location>
</feature>
<reference evidence="3" key="1">
    <citation type="submission" date="2023-03" db="EMBL/GenBank/DDBJ databases">
        <title>Massive genome expansion in bonnet fungi (Mycena s.s.) driven by repeated elements and novel gene families across ecological guilds.</title>
        <authorList>
            <consortium name="Lawrence Berkeley National Laboratory"/>
            <person name="Harder C.B."/>
            <person name="Miyauchi S."/>
            <person name="Viragh M."/>
            <person name="Kuo A."/>
            <person name="Thoen E."/>
            <person name="Andreopoulos B."/>
            <person name="Lu D."/>
            <person name="Skrede I."/>
            <person name="Drula E."/>
            <person name="Henrissat B."/>
            <person name="Morin E."/>
            <person name="Kohler A."/>
            <person name="Barry K."/>
            <person name="LaButti K."/>
            <person name="Morin E."/>
            <person name="Salamov A."/>
            <person name="Lipzen A."/>
            <person name="Mereny Z."/>
            <person name="Hegedus B."/>
            <person name="Baldrian P."/>
            <person name="Stursova M."/>
            <person name="Weitz H."/>
            <person name="Taylor A."/>
            <person name="Grigoriev I.V."/>
            <person name="Nagy L.G."/>
            <person name="Martin F."/>
            <person name="Kauserud H."/>
        </authorList>
    </citation>
    <scope>NUCLEOTIDE SEQUENCE</scope>
    <source>
        <strain evidence="3">9144</strain>
    </source>
</reference>
<sequence length="854" mass="94820">MDSDSSVPPLLSVACRFFPHDQWFTTHVDPDWKVRQVKSWLLAKCLPYAAPPSPPLRQSNRKPQRPPSPITFAPDPRHRPISPITFATPKQQPAEDDISSFEEPPPESPANEPEEEELLLPPPKKRAILPNASTAAKGDLYSQYTLIRFSTGQLLEDDLPLNFYDMQADELLELHRYGVVVPLPRSDLKRYLDAYWEGWVKILRIKPNEDEEDNYALYKIRPLETRVLEWKDRWLVVREGTIHIWSNQPQPRLIHSLSLADLVALTSSSHLPPSAVPTSNSRILLARFSVQPTSGIPTRTSSPLSTIDSDSSSSLSSPVFAHDSDDSSRPRRARQIKRKRKRREPEYLSLDPKDDSHYVSLLRVLHRHSIPASTFVESLPGGMSDIEQPRSAHPDGEDDDADDDAPLPLRHPPSLALLRGTRGGSSLGAVAFPEWRTDVLKRAQRAGLGRIGKAIEWLMNNGGEDPGFWVQEGSTLKKSKGKNRERLRKVRQPTSTDGYDSDVSDDASFSDGIYGEDDSDAEDTRHPGTRSETEWEGWMGDLRRQARVAKEERERAKALELARRIAEDAREAELGIPQLPMSDAEVTVSRVGTGADDRVRRAAMEPSAIVTSLSGINPPSHNPNSHLLPNHMPSMYGSTQSTYGGGMQPMLSSPSSNDSISFAFSSLAVAADVDNDMPPRHGLTSYAAHSRAQSQTHPLLHSVSLHDAHGHALSSAHTASGTVPPEAFMRRPSMPIIGSAGNSHWDAGSPPSSSERARTTAQGQSSTGMTEVRPGLARTGSASGSKLLRKKDRERDRESESDWRRRRGHGRSCRYQLRHAPGKRRRRGLARGVSMRAERLVKSLDSALDFVEGR</sequence>
<feature type="compositionally biased region" description="Basic residues" evidence="2">
    <location>
        <begin position="804"/>
        <end position="829"/>
    </location>
</feature>